<dbReference type="InterPro" id="IPR050109">
    <property type="entry name" value="HTH-type_TetR-like_transc_reg"/>
</dbReference>
<proteinExistence type="predicted"/>
<dbReference type="GO" id="GO:0003700">
    <property type="term" value="F:DNA-binding transcription factor activity"/>
    <property type="evidence" value="ECO:0007669"/>
    <property type="project" value="TreeGrafter"/>
</dbReference>
<dbReference type="InterPro" id="IPR001647">
    <property type="entry name" value="HTH_TetR"/>
</dbReference>
<evidence type="ECO:0000313" key="5">
    <source>
        <dbReference type="Proteomes" id="UP000664779"/>
    </source>
</evidence>
<dbReference type="InterPro" id="IPR023772">
    <property type="entry name" value="DNA-bd_HTH_TetR-type_CS"/>
</dbReference>
<gene>
    <name evidence="4" type="ORF">J0X15_01875</name>
</gene>
<accession>A0A939EMC6</accession>
<evidence type="ECO:0000313" key="4">
    <source>
        <dbReference type="EMBL" id="MBO0343953.1"/>
    </source>
</evidence>
<dbReference type="SUPFAM" id="SSF46689">
    <property type="entry name" value="Homeodomain-like"/>
    <property type="match status" value="1"/>
</dbReference>
<dbReference type="PANTHER" id="PTHR30055">
    <property type="entry name" value="HTH-TYPE TRANSCRIPTIONAL REGULATOR RUTR"/>
    <property type="match status" value="1"/>
</dbReference>
<dbReference type="EMBL" id="JAFLNF010000001">
    <property type="protein sequence ID" value="MBO0343953.1"/>
    <property type="molecule type" value="Genomic_DNA"/>
</dbReference>
<dbReference type="Gene3D" id="1.10.357.10">
    <property type="entry name" value="Tetracycline Repressor, domain 2"/>
    <property type="match status" value="1"/>
</dbReference>
<dbReference type="PANTHER" id="PTHR30055:SF235">
    <property type="entry name" value="TRANSCRIPTIONAL REGULATORY PROTEIN"/>
    <property type="match status" value="1"/>
</dbReference>
<evidence type="ECO:0000256" key="1">
    <source>
        <dbReference type="ARBA" id="ARBA00023125"/>
    </source>
</evidence>
<protein>
    <submittedName>
        <fullName evidence="4">TetR/AcrR family transcriptional regulator</fullName>
    </submittedName>
</protein>
<dbReference type="GO" id="GO:0000976">
    <property type="term" value="F:transcription cis-regulatory region binding"/>
    <property type="evidence" value="ECO:0007669"/>
    <property type="project" value="TreeGrafter"/>
</dbReference>
<organism evidence="4 5">
    <name type="scientific">Roseibium limicola</name>
    <dbReference type="NCBI Taxonomy" id="2816037"/>
    <lineage>
        <taxon>Bacteria</taxon>
        <taxon>Pseudomonadati</taxon>
        <taxon>Pseudomonadota</taxon>
        <taxon>Alphaproteobacteria</taxon>
        <taxon>Hyphomicrobiales</taxon>
        <taxon>Stappiaceae</taxon>
        <taxon>Roseibium</taxon>
    </lineage>
</organism>
<dbReference type="Pfam" id="PF00440">
    <property type="entry name" value="TetR_N"/>
    <property type="match status" value="1"/>
</dbReference>
<keyword evidence="5" id="KW-1185">Reference proteome</keyword>
<dbReference type="AlphaFoldDB" id="A0A939EMC6"/>
<feature type="DNA-binding region" description="H-T-H motif" evidence="2">
    <location>
        <begin position="27"/>
        <end position="46"/>
    </location>
</feature>
<reference evidence="4" key="1">
    <citation type="submission" date="2021-03" db="EMBL/GenBank/DDBJ databases">
        <title>Roseibium sp. CAU 1637 isolated from Incheon.</title>
        <authorList>
            <person name="Kim W."/>
        </authorList>
    </citation>
    <scope>NUCLEOTIDE SEQUENCE</scope>
    <source>
        <strain evidence="4">CAU 1637</strain>
    </source>
</reference>
<evidence type="ECO:0000259" key="3">
    <source>
        <dbReference type="PROSITE" id="PS50977"/>
    </source>
</evidence>
<comment type="caution">
    <text evidence="4">The sequence shown here is derived from an EMBL/GenBank/DDBJ whole genome shotgun (WGS) entry which is preliminary data.</text>
</comment>
<name>A0A939EMC6_9HYPH</name>
<feature type="domain" description="HTH tetR-type" evidence="3">
    <location>
        <begin position="4"/>
        <end position="64"/>
    </location>
</feature>
<dbReference type="Proteomes" id="UP000664779">
    <property type="component" value="Unassembled WGS sequence"/>
</dbReference>
<sequence>MKSMSTRERLMINAERLMAKNGIAATSVREITDASDANVAAINYYFGSKNELLLQLLKARFDQLDANLLARLKAAEESAGETPVRVASLAGAYTDALTSLGTDSTAEPANPTILLIERAAAEQEPILSQAQDYNAPGITKLIQLFLAAAPTLKRQDLGVSRLIGLMFSASVDYMQVMNASGPDSIKATAIRNYIAAGATAYLETVSQAARADA</sequence>
<evidence type="ECO:0000256" key="2">
    <source>
        <dbReference type="PROSITE-ProRule" id="PRU00335"/>
    </source>
</evidence>
<dbReference type="RefSeq" id="WP_206937782.1">
    <property type="nucleotide sequence ID" value="NZ_JAFLNF010000001.1"/>
</dbReference>
<dbReference type="PROSITE" id="PS01081">
    <property type="entry name" value="HTH_TETR_1"/>
    <property type="match status" value="1"/>
</dbReference>
<dbReference type="InterPro" id="IPR009057">
    <property type="entry name" value="Homeodomain-like_sf"/>
</dbReference>
<dbReference type="PROSITE" id="PS50977">
    <property type="entry name" value="HTH_TETR_2"/>
    <property type="match status" value="1"/>
</dbReference>
<keyword evidence="1 2" id="KW-0238">DNA-binding</keyword>